<keyword evidence="3" id="KW-0269">Exonuclease</keyword>
<keyword evidence="4" id="KW-1185">Reference proteome</keyword>
<dbReference type="InterPro" id="IPR036691">
    <property type="entry name" value="Endo/exonu/phosph_ase_sf"/>
</dbReference>
<accession>A0A5C5Z6M6</accession>
<proteinExistence type="predicted"/>
<dbReference type="RefSeq" id="WP_419194586.1">
    <property type="nucleotide sequence ID" value="NZ_SJPJ01000001.1"/>
</dbReference>
<keyword evidence="3" id="KW-0255">Endonuclease</keyword>
<comment type="caution">
    <text evidence="3">The sequence shown here is derived from an EMBL/GenBank/DDBJ whole genome shotgun (WGS) entry which is preliminary data.</text>
</comment>
<dbReference type="GO" id="GO:0004519">
    <property type="term" value="F:endonuclease activity"/>
    <property type="evidence" value="ECO:0007669"/>
    <property type="project" value="UniProtKB-KW"/>
</dbReference>
<protein>
    <submittedName>
        <fullName evidence="3">Endonuclease/Exonuclease/phosphatase family protein</fullName>
    </submittedName>
</protein>
<reference evidence="3 4" key="1">
    <citation type="submission" date="2019-02" db="EMBL/GenBank/DDBJ databases">
        <title>Deep-cultivation of Planctomycetes and their phenomic and genomic characterization uncovers novel biology.</title>
        <authorList>
            <person name="Wiegand S."/>
            <person name="Jogler M."/>
            <person name="Boedeker C."/>
            <person name="Pinto D."/>
            <person name="Vollmers J."/>
            <person name="Rivas-Marin E."/>
            <person name="Kohn T."/>
            <person name="Peeters S.H."/>
            <person name="Heuer A."/>
            <person name="Rast P."/>
            <person name="Oberbeckmann S."/>
            <person name="Bunk B."/>
            <person name="Jeske O."/>
            <person name="Meyerdierks A."/>
            <person name="Storesund J.E."/>
            <person name="Kallscheuer N."/>
            <person name="Luecker S."/>
            <person name="Lage O.M."/>
            <person name="Pohl T."/>
            <person name="Merkel B.J."/>
            <person name="Hornburger P."/>
            <person name="Mueller R.-W."/>
            <person name="Bruemmer F."/>
            <person name="Labrenz M."/>
            <person name="Spormann A.M."/>
            <person name="Op Den Camp H."/>
            <person name="Overmann J."/>
            <person name="Amann R."/>
            <person name="Jetten M.S.M."/>
            <person name="Mascher T."/>
            <person name="Medema M.H."/>
            <person name="Devos D.P."/>
            <person name="Kaster A.-K."/>
            <person name="Ovreas L."/>
            <person name="Rohde M."/>
            <person name="Galperin M.Y."/>
            <person name="Jogler C."/>
        </authorList>
    </citation>
    <scope>NUCLEOTIDE SEQUENCE [LARGE SCALE GENOMIC DNA]</scope>
    <source>
        <strain evidence="3 4">CA13</strain>
    </source>
</reference>
<keyword evidence="1" id="KW-0812">Transmembrane</keyword>
<dbReference type="Gene3D" id="3.60.10.10">
    <property type="entry name" value="Endonuclease/exonuclease/phosphatase"/>
    <property type="match status" value="1"/>
</dbReference>
<keyword evidence="1" id="KW-0472">Membrane</keyword>
<dbReference type="SUPFAM" id="SSF56219">
    <property type="entry name" value="DNase I-like"/>
    <property type="match status" value="1"/>
</dbReference>
<dbReference type="Proteomes" id="UP000315010">
    <property type="component" value="Unassembled WGS sequence"/>
</dbReference>
<dbReference type="EMBL" id="SJPJ01000001">
    <property type="protein sequence ID" value="TWT82757.1"/>
    <property type="molecule type" value="Genomic_DNA"/>
</dbReference>
<feature type="transmembrane region" description="Helical" evidence="1">
    <location>
        <begin position="64"/>
        <end position="83"/>
    </location>
</feature>
<dbReference type="AlphaFoldDB" id="A0A5C5Z6M6"/>
<feature type="transmembrane region" description="Helical" evidence="1">
    <location>
        <begin position="35"/>
        <end position="57"/>
    </location>
</feature>
<dbReference type="GO" id="GO:0004527">
    <property type="term" value="F:exonuclease activity"/>
    <property type="evidence" value="ECO:0007669"/>
    <property type="project" value="UniProtKB-KW"/>
</dbReference>
<name>A0A5C5Z6M6_9BACT</name>
<evidence type="ECO:0000259" key="2">
    <source>
        <dbReference type="Pfam" id="PF03372"/>
    </source>
</evidence>
<keyword evidence="3" id="KW-0378">Hydrolase</keyword>
<dbReference type="Pfam" id="PF03372">
    <property type="entry name" value="Exo_endo_phos"/>
    <property type="match status" value="1"/>
</dbReference>
<gene>
    <name evidence="3" type="ORF">CA13_42200</name>
</gene>
<evidence type="ECO:0000313" key="3">
    <source>
        <dbReference type="EMBL" id="TWT82757.1"/>
    </source>
</evidence>
<evidence type="ECO:0000313" key="4">
    <source>
        <dbReference type="Proteomes" id="UP000315010"/>
    </source>
</evidence>
<organism evidence="3 4">
    <name type="scientific">Novipirellula herctigrandis</name>
    <dbReference type="NCBI Taxonomy" id="2527986"/>
    <lineage>
        <taxon>Bacteria</taxon>
        <taxon>Pseudomonadati</taxon>
        <taxon>Planctomycetota</taxon>
        <taxon>Planctomycetia</taxon>
        <taxon>Pirellulales</taxon>
        <taxon>Pirellulaceae</taxon>
        <taxon>Novipirellula</taxon>
    </lineage>
</organism>
<sequence length="331" mass="37263">MKRSVLVLAIAYLVLLLIGWGLLRSGLNTHWLGTLFLFSPRWVVALPIVILLPITFWCRWKLSCIYLLHLLIILFPIMGYKAFSSARPSTNESEELHILTSNVGGGDLNIPEMIELVHKHKIDVLLLQECEPKEAISLFDKLGWPYQQRHQIVIASTLPMSEARVLARQPETHYRAVAAAACTIDWKPERSIRVVSIHLPTFRPAFAKMQAMNFAEGPAAIREMGSAYCEVADQAYQEVYDSDLPTIIAGDFNAPADSEYFRRYWGGYVDSRSAGKRGFGYTKFTKYHGVRIDHLLVDSNWTVIHSEVGPDLGGDHRSVIVALKPTKAMSP</sequence>
<feature type="domain" description="Endonuclease/exonuclease/phosphatase" evidence="2">
    <location>
        <begin position="99"/>
        <end position="316"/>
    </location>
</feature>
<keyword evidence="3" id="KW-0540">Nuclease</keyword>
<dbReference type="InterPro" id="IPR005135">
    <property type="entry name" value="Endo/exonuclease/phosphatase"/>
</dbReference>
<keyword evidence="1" id="KW-1133">Transmembrane helix</keyword>
<evidence type="ECO:0000256" key="1">
    <source>
        <dbReference type="SAM" id="Phobius"/>
    </source>
</evidence>